<reference evidence="11 12" key="1">
    <citation type="submission" date="2020-09" db="EMBL/GenBank/DDBJ databases">
        <title>Biosynthesis of the nuclear factor of activated T cells inhibitor NFAT-133 and its congeners in Streptomyces pactum.</title>
        <authorList>
            <person name="Zhou W."/>
            <person name="Posri P."/>
            <person name="Abugrain M.E."/>
            <person name="Weisberg A.J."/>
            <person name="Chang J.H."/>
            <person name="Mahmud T."/>
        </authorList>
    </citation>
    <scope>NUCLEOTIDE SEQUENCE [LARGE SCALE GENOMIC DNA]</scope>
    <source>
        <strain evidence="11 12">ATCC 27456</strain>
    </source>
</reference>
<dbReference type="Pfam" id="PF01590">
    <property type="entry name" value="GAF"/>
    <property type="match status" value="1"/>
</dbReference>
<comment type="caution">
    <text evidence="11">The sequence shown here is derived from an EMBL/GenBank/DDBJ whole genome shotgun (WGS) entry which is preliminary data.</text>
</comment>
<dbReference type="Gene3D" id="3.30.450.40">
    <property type="match status" value="1"/>
</dbReference>
<evidence type="ECO:0000256" key="5">
    <source>
        <dbReference type="ARBA" id="ARBA00022989"/>
    </source>
</evidence>
<evidence type="ECO:0000256" key="4">
    <source>
        <dbReference type="ARBA" id="ARBA00022801"/>
    </source>
</evidence>
<keyword evidence="6 8" id="KW-0472">Membrane</keyword>
<dbReference type="Pfam" id="PF07228">
    <property type="entry name" value="SpoIIE"/>
    <property type="match status" value="1"/>
</dbReference>
<feature type="domain" description="GAF" evidence="9">
    <location>
        <begin position="494"/>
        <end position="667"/>
    </location>
</feature>
<dbReference type="SUPFAM" id="SSF55874">
    <property type="entry name" value="ATPase domain of HSP90 chaperone/DNA topoisomerase II/histidine kinase"/>
    <property type="match status" value="1"/>
</dbReference>
<dbReference type="InterPro" id="IPR036457">
    <property type="entry name" value="PPM-type-like_dom_sf"/>
</dbReference>
<organism evidence="11 12">
    <name type="scientific">Streptomyces pactum</name>
    <dbReference type="NCBI Taxonomy" id="68249"/>
    <lineage>
        <taxon>Bacteria</taxon>
        <taxon>Bacillati</taxon>
        <taxon>Actinomycetota</taxon>
        <taxon>Actinomycetes</taxon>
        <taxon>Kitasatosporales</taxon>
        <taxon>Streptomycetaceae</taxon>
        <taxon>Streptomyces</taxon>
    </lineage>
</organism>
<keyword evidence="4" id="KW-0378">Hydrolase</keyword>
<name>A0ABS0NLZ7_9ACTN</name>
<evidence type="ECO:0000313" key="11">
    <source>
        <dbReference type="EMBL" id="MBH5336122.1"/>
    </source>
</evidence>
<evidence type="ECO:0000256" key="6">
    <source>
        <dbReference type="ARBA" id="ARBA00023136"/>
    </source>
</evidence>
<dbReference type="Gene3D" id="3.30.450.20">
    <property type="entry name" value="PAS domain"/>
    <property type="match status" value="2"/>
</dbReference>
<feature type="compositionally biased region" description="Basic and acidic residues" evidence="7">
    <location>
        <begin position="80"/>
        <end position="91"/>
    </location>
</feature>
<feature type="region of interest" description="Disordered" evidence="7">
    <location>
        <begin position="1"/>
        <end position="161"/>
    </location>
</feature>
<feature type="compositionally biased region" description="Basic and acidic residues" evidence="7">
    <location>
        <begin position="99"/>
        <end position="110"/>
    </location>
</feature>
<evidence type="ECO:0000256" key="2">
    <source>
        <dbReference type="ARBA" id="ARBA00022475"/>
    </source>
</evidence>
<evidence type="ECO:0000313" key="12">
    <source>
        <dbReference type="Proteomes" id="UP000807371"/>
    </source>
</evidence>
<dbReference type="PANTHER" id="PTHR43156:SF2">
    <property type="entry name" value="STAGE II SPORULATION PROTEIN E"/>
    <property type="match status" value="1"/>
</dbReference>
<comment type="subcellular location">
    <subcellularLocation>
        <location evidence="1">Cell membrane</location>
        <topology evidence="1">Multi-pass membrane protein</topology>
    </subcellularLocation>
</comment>
<keyword evidence="5 8" id="KW-1133">Transmembrane helix</keyword>
<dbReference type="InterPro" id="IPR003018">
    <property type="entry name" value="GAF"/>
</dbReference>
<feature type="transmembrane region" description="Helical" evidence="8">
    <location>
        <begin position="174"/>
        <end position="194"/>
    </location>
</feature>
<keyword evidence="2" id="KW-1003">Cell membrane</keyword>
<dbReference type="InterPro" id="IPR052016">
    <property type="entry name" value="Bact_Sigma-Reg"/>
</dbReference>
<dbReference type="SMART" id="SM00331">
    <property type="entry name" value="PP2C_SIG"/>
    <property type="match status" value="1"/>
</dbReference>
<evidence type="ECO:0000259" key="10">
    <source>
        <dbReference type="SMART" id="SM00331"/>
    </source>
</evidence>
<dbReference type="SUPFAM" id="SSF103190">
    <property type="entry name" value="Sensory domain-like"/>
    <property type="match status" value="1"/>
</dbReference>
<dbReference type="InterPro" id="IPR029016">
    <property type="entry name" value="GAF-like_dom_sf"/>
</dbReference>
<accession>A0ABS0NLZ7</accession>
<dbReference type="EMBL" id="JACYXC010000001">
    <property type="protein sequence ID" value="MBH5336122.1"/>
    <property type="molecule type" value="Genomic_DNA"/>
</dbReference>
<dbReference type="CDD" id="cd16936">
    <property type="entry name" value="HATPase_RsbW-like"/>
    <property type="match status" value="1"/>
</dbReference>
<dbReference type="Pfam" id="PF17203">
    <property type="entry name" value="sCache_3_2"/>
    <property type="match status" value="1"/>
</dbReference>
<dbReference type="InterPro" id="IPR001932">
    <property type="entry name" value="PPM-type_phosphatase-like_dom"/>
</dbReference>
<feature type="compositionally biased region" description="Pro residues" evidence="7">
    <location>
        <begin position="124"/>
        <end position="147"/>
    </location>
</feature>
<proteinExistence type="predicted"/>
<dbReference type="SUPFAM" id="SSF81606">
    <property type="entry name" value="PP2C-like"/>
    <property type="match status" value="1"/>
</dbReference>
<keyword evidence="3 8" id="KW-0812">Transmembrane</keyword>
<evidence type="ECO:0000256" key="3">
    <source>
        <dbReference type="ARBA" id="ARBA00022692"/>
    </source>
</evidence>
<dbReference type="SMART" id="SM00065">
    <property type="entry name" value="GAF"/>
    <property type="match status" value="1"/>
</dbReference>
<evidence type="ECO:0000256" key="8">
    <source>
        <dbReference type="SAM" id="Phobius"/>
    </source>
</evidence>
<gene>
    <name evidence="11" type="ORF">IHE55_15550</name>
</gene>
<dbReference type="Pfam" id="PF13581">
    <property type="entry name" value="HATPase_c_2"/>
    <property type="match status" value="1"/>
</dbReference>
<dbReference type="SUPFAM" id="SSF55781">
    <property type="entry name" value="GAF domain-like"/>
    <property type="match status" value="1"/>
</dbReference>
<dbReference type="Proteomes" id="UP000807371">
    <property type="component" value="Unassembled WGS sequence"/>
</dbReference>
<dbReference type="InterPro" id="IPR036890">
    <property type="entry name" value="HATPase_C_sf"/>
</dbReference>
<feature type="transmembrane region" description="Helical" evidence="8">
    <location>
        <begin position="331"/>
        <end position="352"/>
    </location>
</feature>
<dbReference type="InterPro" id="IPR003594">
    <property type="entry name" value="HATPase_dom"/>
</dbReference>
<protein>
    <submittedName>
        <fullName evidence="11">SpoIIE family protein phosphatase</fullName>
    </submittedName>
</protein>
<feature type="compositionally biased region" description="Basic and acidic residues" evidence="7">
    <location>
        <begin position="1"/>
        <end position="10"/>
    </location>
</feature>
<dbReference type="Gene3D" id="3.30.565.10">
    <property type="entry name" value="Histidine kinase-like ATPase, C-terminal domain"/>
    <property type="match status" value="1"/>
</dbReference>
<dbReference type="PANTHER" id="PTHR43156">
    <property type="entry name" value="STAGE II SPORULATION PROTEIN E-RELATED"/>
    <property type="match status" value="1"/>
</dbReference>
<feature type="domain" description="PPM-type phosphatase" evidence="10">
    <location>
        <begin position="685"/>
        <end position="906"/>
    </location>
</feature>
<evidence type="ECO:0000256" key="1">
    <source>
        <dbReference type="ARBA" id="ARBA00004651"/>
    </source>
</evidence>
<feature type="compositionally biased region" description="Pro residues" evidence="7">
    <location>
        <begin position="36"/>
        <end position="45"/>
    </location>
</feature>
<dbReference type="InterPro" id="IPR033463">
    <property type="entry name" value="sCache_3"/>
</dbReference>
<evidence type="ECO:0000256" key="7">
    <source>
        <dbReference type="SAM" id="MobiDB-lite"/>
    </source>
</evidence>
<keyword evidence="12" id="KW-1185">Reference proteome</keyword>
<dbReference type="Gene3D" id="3.60.40.10">
    <property type="entry name" value="PPM-type phosphatase domain"/>
    <property type="match status" value="1"/>
</dbReference>
<dbReference type="InterPro" id="IPR029151">
    <property type="entry name" value="Sensor-like_sf"/>
</dbReference>
<evidence type="ECO:0000259" key="9">
    <source>
        <dbReference type="SMART" id="SM00065"/>
    </source>
</evidence>
<sequence>MLDGRGRPPAEAEPDASCRRPSHGAGDLPDGLLPEPSVPDRPPVEWPDGGRSGEQWSPAGRAGTDRPDPDGVRPGPQRPGPERSGPERSGPERPGSPRSDGRRLDPRRCGPPDATRPGSRRPDTPPPGRARPGPGRPDTPPSGPPESGPGGRRGPRSRSLRSSCGVRSVAGQVFVLQVVVVLLIVLGAVAALVIQSRNNTDREARHRSLAVAVTFAESPGLVTALRSRDPTALLQPRAEAARKAAGVDFLVVMTPDGIRYTHPRPDRIGGRFRGTTEPARRGRQVVETFTGTLGPSVRAVVPVTDRDGTVVALVAAGISVDRVSGAAERELPLLFGVAIAALLLATGGTALVSRRVRRQTHGLDPGEMTRMYEHHDAVLHAVREGVLIVGEDARLVLANDEARRLLELPHDAEGRRIWELGLNPRAASLLASGRAATDEVHEAGERLLSVSHRPTAQYGGPPGGGVATLRDTTELHALTGKVEEARKRLELLYDASVRIGTGLDVVRTAEELAEYAVPTFADHVTVDLADAVLGGEEPTDQTGLRRTAVSGISKDAPLYALGRLIRLVPSTPRGVAYRTGRAALEPDLAAFNGWQDQDVERARRIVEFGIHSMIAVPLRARGVILGVASFWRSRQAPFEDEDLSLAEELVARAAVSIDNARRYTREHTMAVTLQRSLLPRVLPEQHALDVAYRYLPAQSGVGGDWFDVIPLSGARVALVVGDVVGHGLHAAATMGRLRTAVHNFSTLDLPPDELLTHLDELIADIDLEDAEDESPAKAITGATCVYAIYDPVSRRCTMARAGHPPPALVHPGGAVEFVDLPVGPPLGVGGLPFETAEFEVPEGSSIVLYTDGLVERRDRDIDVGLELLRRSLEAADRTPEQTCQVVLDALLPSRPSDDVALIVARTRVLSPERIACWELPPDPAEVARVRAAVAERLAVWGLSDAVFSTELILSELVTNAIRHASGHVRVRLLCDRTLICEVSDASSTAPHLRYAAGTDEGGRGLFLVSQLADRWGTRYTADGKVIWAEQALPRPK</sequence>